<evidence type="ECO:0000256" key="3">
    <source>
        <dbReference type="ARBA" id="ARBA00022989"/>
    </source>
</evidence>
<dbReference type="InterPro" id="IPR051784">
    <property type="entry name" value="Nod_factor_ABC_transporter"/>
</dbReference>
<comment type="caution">
    <text evidence="9">The sequence shown here is derived from an EMBL/GenBank/DDBJ whole genome shotgun (WGS) entry which is preliminary data.</text>
</comment>
<keyword evidence="10" id="KW-1185">Reference proteome</keyword>
<evidence type="ECO:0000256" key="4">
    <source>
        <dbReference type="ARBA" id="ARBA00023136"/>
    </source>
</evidence>
<dbReference type="AlphaFoldDB" id="A0A4Y3KV87"/>
<dbReference type="PANTHER" id="PTHR43229:SF3">
    <property type="entry name" value="ABC-TYPE MULTIDRUG TRANSPORT SYSTEM, PERMEASE COMPONENT"/>
    <property type="match status" value="1"/>
</dbReference>
<evidence type="ECO:0000259" key="8">
    <source>
        <dbReference type="PROSITE" id="PS51012"/>
    </source>
</evidence>
<dbReference type="InterPro" id="IPR000412">
    <property type="entry name" value="ABC_2_transport"/>
</dbReference>
<keyword evidence="5" id="KW-0046">Antibiotic resistance</keyword>
<dbReference type="Pfam" id="PF01061">
    <property type="entry name" value="ABC2_membrane"/>
    <property type="match status" value="1"/>
</dbReference>
<feature type="compositionally biased region" description="Low complexity" evidence="7">
    <location>
        <begin position="1"/>
        <end position="28"/>
    </location>
</feature>
<accession>A0A4Y3KV87</accession>
<keyword evidence="3 6" id="KW-1133">Transmembrane helix</keyword>
<organism evidence="9 10">
    <name type="scientific">Cellulomonas cellasea</name>
    <dbReference type="NCBI Taxonomy" id="43670"/>
    <lineage>
        <taxon>Bacteria</taxon>
        <taxon>Bacillati</taxon>
        <taxon>Actinomycetota</taxon>
        <taxon>Actinomycetes</taxon>
        <taxon>Micrococcales</taxon>
        <taxon>Cellulomonadaceae</taxon>
        <taxon>Cellulomonas</taxon>
    </lineage>
</organism>
<keyword evidence="6" id="KW-1003">Cell membrane</keyword>
<gene>
    <name evidence="9" type="ORF">CCE01nite_11040</name>
</gene>
<evidence type="ECO:0000256" key="7">
    <source>
        <dbReference type="SAM" id="MobiDB-lite"/>
    </source>
</evidence>
<dbReference type="InterPro" id="IPR013525">
    <property type="entry name" value="ABC2_TM"/>
</dbReference>
<feature type="domain" description="ABC transmembrane type-2" evidence="8">
    <location>
        <begin position="54"/>
        <end position="282"/>
    </location>
</feature>
<evidence type="ECO:0000256" key="6">
    <source>
        <dbReference type="RuleBase" id="RU361157"/>
    </source>
</evidence>
<dbReference type="PANTHER" id="PTHR43229">
    <property type="entry name" value="NODULATION PROTEIN J"/>
    <property type="match status" value="1"/>
</dbReference>
<evidence type="ECO:0000313" key="9">
    <source>
        <dbReference type="EMBL" id="GEA87155.1"/>
    </source>
</evidence>
<sequence length="284" mass="29947">MSTPTTTPTTSAAPDPGTRSAHAAAPRAGGRRRWTGDVALVMTRELRPLAREPFTVVFGLVQPIVFLALFGPLLAGSVGAGLPGGDVWLWFVPSILVMTTLFGTSTTGSNLQFEMQTGAHERLLVTPLPRSAQLVGRSLKEMVPIVVQSLVVVAVMLPFGLRPDALGAVLGLVLLAVLGVGLGSLSYALAIAVRSHEWMFWVVQQTVLFPALILSGMLLPLEAGPRWMQVAAQVNPISWVVDAERALFAGDLGSTTVLWGAVAALATAALGLWVGVRTIVRSTD</sequence>
<dbReference type="RefSeq" id="WP_141372059.1">
    <property type="nucleotide sequence ID" value="NZ_BJLR01000011.1"/>
</dbReference>
<dbReference type="GO" id="GO:0140359">
    <property type="term" value="F:ABC-type transporter activity"/>
    <property type="evidence" value="ECO:0007669"/>
    <property type="project" value="InterPro"/>
</dbReference>
<dbReference type="GO" id="GO:0043190">
    <property type="term" value="C:ATP-binding cassette (ABC) transporter complex"/>
    <property type="evidence" value="ECO:0007669"/>
    <property type="project" value="InterPro"/>
</dbReference>
<keyword evidence="2 6" id="KW-0812">Transmembrane</keyword>
<dbReference type="Proteomes" id="UP000317046">
    <property type="component" value="Unassembled WGS sequence"/>
</dbReference>
<evidence type="ECO:0000256" key="5">
    <source>
        <dbReference type="ARBA" id="ARBA00023251"/>
    </source>
</evidence>
<dbReference type="GO" id="GO:0046677">
    <property type="term" value="P:response to antibiotic"/>
    <property type="evidence" value="ECO:0007669"/>
    <property type="project" value="UniProtKB-KW"/>
</dbReference>
<proteinExistence type="inferred from homology"/>
<comment type="similarity">
    <text evidence="6">Belongs to the ABC-2 integral membrane protein family.</text>
</comment>
<keyword evidence="4 6" id="KW-0472">Membrane</keyword>
<name>A0A4Y3KV87_9CELL</name>
<feature type="transmembrane region" description="Helical" evidence="6">
    <location>
        <begin position="198"/>
        <end position="219"/>
    </location>
</feature>
<feature type="transmembrane region" description="Helical" evidence="6">
    <location>
        <begin position="257"/>
        <end position="276"/>
    </location>
</feature>
<keyword evidence="6" id="KW-0813">Transport</keyword>
<protein>
    <recommendedName>
        <fullName evidence="6">Transport permease protein</fullName>
    </recommendedName>
</protein>
<dbReference type="PROSITE" id="PS51012">
    <property type="entry name" value="ABC_TM2"/>
    <property type="match status" value="1"/>
</dbReference>
<evidence type="ECO:0000313" key="10">
    <source>
        <dbReference type="Proteomes" id="UP000317046"/>
    </source>
</evidence>
<dbReference type="PIRSF" id="PIRSF006648">
    <property type="entry name" value="DrrB"/>
    <property type="match status" value="1"/>
</dbReference>
<dbReference type="EMBL" id="BJLR01000011">
    <property type="protein sequence ID" value="GEA87155.1"/>
    <property type="molecule type" value="Genomic_DNA"/>
</dbReference>
<feature type="transmembrane region" description="Helical" evidence="6">
    <location>
        <begin position="54"/>
        <end position="75"/>
    </location>
</feature>
<feature type="transmembrane region" description="Helical" evidence="6">
    <location>
        <begin position="167"/>
        <end position="191"/>
    </location>
</feature>
<feature type="region of interest" description="Disordered" evidence="7">
    <location>
        <begin position="1"/>
        <end position="30"/>
    </location>
</feature>
<evidence type="ECO:0000256" key="2">
    <source>
        <dbReference type="ARBA" id="ARBA00022692"/>
    </source>
</evidence>
<dbReference type="InterPro" id="IPR047817">
    <property type="entry name" value="ABC2_TM_bact-type"/>
</dbReference>
<comment type="subcellular location">
    <subcellularLocation>
        <location evidence="6">Cell membrane</location>
        <topology evidence="6">Multi-pass membrane protein</topology>
    </subcellularLocation>
    <subcellularLocation>
        <location evidence="1">Membrane</location>
        <topology evidence="1">Multi-pass membrane protein</topology>
    </subcellularLocation>
</comment>
<reference evidence="9" key="1">
    <citation type="submission" date="2019-06" db="EMBL/GenBank/DDBJ databases">
        <title>Whole genome shotgun sequence of Cellulomonas cellasea NBRC 3753.</title>
        <authorList>
            <person name="Hosoyama A."/>
            <person name="Uohara A."/>
            <person name="Ohji S."/>
            <person name="Ichikawa N."/>
        </authorList>
    </citation>
    <scope>NUCLEOTIDE SEQUENCE [LARGE SCALE GENOMIC DNA]</scope>
    <source>
        <strain evidence="9">NBRC 3753</strain>
    </source>
</reference>
<feature type="transmembrane region" description="Helical" evidence="6">
    <location>
        <begin position="87"/>
        <end position="105"/>
    </location>
</feature>
<evidence type="ECO:0000256" key="1">
    <source>
        <dbReference type="ARBA" id="ARBA00004141"/>
    </source>
</evidence>
<feature type="transmembrane region" description="Helical" evidence="6">
    <location>
        <begin position="142"/>
        <end position="161"/>
    </location>
</feature>